<name>A0A5S4HBS7_9ACTN</name>
<dbReference type="SUPFAM" id="SSF53383">
    <property type="entry name" value="PLP-dependent transferases"/>
    <property type="match status" value="1"/>
</dbReference>
<dbReference type="Gene3D" id="3.40.640.10">
    <property type="entry name" value="Type I PLP-dependent aspartate aminotransferase-like (Major domain)"/>
    <property type="match status" value="1"/>
</dbReference>
<comment type="similarity">
    <text evidence="3">Belongs to the class-III pyridoxal-phosphate-dependent aminotransferase family.</text>
</comment>
<sequence length="444" mass="46998">MTTAELAGRRSGAELLAAAQAVIPGGVNSATRLVGVPHAITAASGAHVTDADGRRYLDYHAAFGAILLGHAAPEVDDAVRAAIGGVDLVGWGVTEPEIELARLVTETIPSAEQMISAMSGSEATAQAVRLSRAVTGRPLIVKFQGGFHGWHDAVARNVISAPDRAYGSDPLSGGILPEALDATLIAEFNDLDSVRALYEAHPDRIAAVIMEPIPHNVGALVPTREFVTGLRALTAEQGSLLIFDEVITGFRHAPGGYQQVCGVLPDLTTFGKAMGNGYPIAGLAGPRRLMEHFSSAGGEVLLAGTFNGNPVSSTAAIATITYLREHPDFYERTHALGDRMRSGLTGICADLGIAATAAGFGGVFSLYFIEGPIRGYRDLLRNDHAAYVAFHRRMTDRGFLMLPLTLKRNHISAAHTEEDIDRTLDAARDVLRSIRDDGILTPAE</sequence>
<organism evidence="4 5">
    <name type="scientific">Actinomadura geliboluensis</name>
    <dbReference type="NCBI Taxonomy" id="882440"/>
    <lineage>
        <taxon>Bacteria</taxon>
        <taxon>Bacillati</taxon>
        <taxon>Actinomycetota</taxon>
        <taxon>Actinomycetes</taxon>
        <taxon>Streptosporangiales</taxon>
        <taxon>Thermomonosporaceae</taxon>
        <taxon>Actinomadura</taxon>
    </lineage>
</organism>
<dbReference type="PANTHER" id="PTHR43713:SF3">
    <property type="entry name" value="GLUTAMATE-1-SEMIALDEHYDE 2,1-AMINOMUTASE 1, CHLOROPLASTIC-RELATED"/>
    <property type="match status" value="1"/>
</dbReference>
<dbReference type="InterPro" id="IPR015424">
    <property type="entry name" value="PyrdxlP-dep_Trfase"/>
</dbReference>
<evidence type="ECO:0000256" key="3">
    <source>
        <dbReference type="RuleBase" id="RU003560"/>
    </source>
</evidence>
<comment type="caution">
    <text evidence="4">The sequence shown here is derived from an EMBL/GenBank/DDBJ whole genome shotgun (WGS) entry which is preliminary data.</text>
</comment>
<evidence type="ECO:0000313" key="4">
    <source>
        <dbReference type="EMBL" id="TMR42436.1"/>
    </source>
</evidence>
<dbReference type="PROSITE" id="PS00600">
    <property type="entry name" value="AA_TRANSFER_CLASS_3"/>
    <property type="match status" value="1"/>
</dbReference>
<keyword evidence="4" id="KW-0032">Aminotransferase</keyword>
<gene>
    <name evidence="4" type="ORF">ETD96_00025</name>
</gene>
<keyword evidence="5" id="KW-1185">Reference proteome</keyword>
<dbReference type="PANTHER" id="PTHR43713">
    <property type="entry name" value="GLUTAMATE-1-SEMIALDEHYDE 2,1-AMINOMUTASE"/>
    <property type="match status" value="1"/>
</dbReference>
<dbReference type="AlphaFoldDB" id="A0A5S4HBS7"/>
<dbReference type="InterPro" id="IPR049704">
    <property type="entry name" value="Aminotrans_3_PPA_site"/>
</dbReference>
<dbReference type="GO" id="GO:0008483">
    <property type="term" value="F:transaminase activity"/>
    <property type="evidence" value="ECO:0007669"/>
    <property type="project" value="UniProtKB-KW"/>
</dbReference>
<protein>
    <submittedName>
        <fullName evidence="4">Aspartate aminotransferase family protein</fullName>
    </submittedName>
</protein>
<evidence type="ECO:0000256" key="1">
    <source>
        <dbReference type="ARBA" id="ARBA00001933"/>
    </source>
</evidence>
<dbReference type="Pfam" id="PF00202">
    <property type="entry name" value="Aminotran_3"/>
    <property type="match status" value="1"/>
</dbReference>
<reference evidence="4 5" key="1">
    <citation type="submission" date="2019-05" db="EMBL/GenBank/DDBJ databases">
        <title>Draft genome sequence of Actinomadura geliboluensis A8036.</title>
        <authorList>
            <person name="Saricaoglu S."/>
            <person name="Isik K."/>
        </authorList>
    </citation>
    <scope>NUCLEOTIDE SEQUENCE [LARGE SCALE GENOMIC DNA]</scope>
    <source>
        <strain evidence="4 5">A8036</strain>
    </source>
</reference>
<evidence type="ECO:0000313" key="5">
    <source>
        <dbReference type="Proteomes" id="UP000305238"/>
    </source>
</evidence>
<dbReference type="RefSeq" id="WP_138631935.1">
    <property type="nucleotide sequence ID" value="NZ_JASWDG010000232.1"/>
</dbReference>
<dbReference type="Gene3D" id="3.90.1150.10">
    <property type="entry name" value="Aspartate Aminotransferase, domain 1"/>
    <property type="match status" value="1"/>
</dbReference>
<dbReference type="InterPro" id="IPR005814">
    <property type="entry name" value="Aminotrans_3"/>
</dbReference>
<dbReference type="Proteomes" id="UP000305238">
    <property type="component" value="Unassembled WGS sequence"/>
</dbReference>
<dbReference type="OrthoDB" id="4510254at2"/>
<keyword evidence="2 3" id="KW-0663">Pyridoxal phosphate</keyword>
<proteinExistence type="inferred from homology"/>
<dbReference type="InterPro" id="IPR015421">
    <property type="entry name" value="PyrdxlP-dep_Trfase_major"/>
</dbReference>
<dbReference type="GO" id="GO:0030170">
    <property type="term" value="F:pyridoxal phosphate binding"/>
    <property type="evidence" value="ECO:0007669"/>
    <property type="project" value="InterPro"/>
</dbReference>
<comment type="cofactor">
    <cofactor evidence="1">
        <name>pyridoxal 5'-phosphate</name>
        <dbReference type="ChEBI" id="CHEBI:597326"/>
    </cofactor>
</comment>
<evidence type="ECO:0000256" key="2">
    <source>
        <dbReference type="ARBA" id="ARBA00022898"/>
    </source>
</evidence>
<dbReference type="CDD" id="cd00610">
    <property type="entry name" value="OAT_like"/>
    <property type="match status" value="1"/>
</dbReference>
<keyword evidence="4" id="KW-0808">Transferase</keyword>
<dbReference type="InterPro" id="IPR015422">
    <property type="entry name" value="PyrdxlP-dep_Trfase_small"/>
</dbReference>
<dbReference type="EMBL" id="VCKZ01000001">
    <property type="protein sequence ID" value="TMR42436.1"/>
    <property type="molecule type" value="Genomic_DNA"/>
</dbReference>
<accession>A0A5S4HBS7</accession>